<dbReference type="GO" id="GO:0005524">
    <property type="term" value="F:ATP binding"/>
    <property type="evidence" value="ECO:0007669"/>
    <property type="project" value="UniProtKB-KW"/>
</dbReference>
<dbReference type="OrthoDB" id="6334211at2759"/>
<evidence type="ECO:0000256" key="1">
    <source>
        <dbReference type="ARBA" id="ARBA00005790"/>
    </source>
</evidence>
<evidence type="ECO:0000256" key="3">
    <source>
        <dbReference type="ARBA" id="ARBA00022679"/>
    </source>
</evidence>
<dbReference type="InterPro" id="IPR017665">
    <property type="entry name" value="Guanylate_kinase"/>
</dbReference>
<evidence type="ECO:0000313" key="9">
    <source>
        <dbReference type="EMBL" id="ACO60832.1"/>
    </source>
</evidence>
<keyword evidence="5" id="KW-0418">Kinase</keyword>
<dbReference type="NCBIfam" id="TIGR03263">
    <property type="entry name" value="guanyl_kin"/>
    <property type="match status" value="1"/>
</dbReference>
<evidence type="ECO:0000259" key="8">
    <source>
        <dbReference type="PROSITE" id="PS50052"/>
    </source>
</evidence>
<evidence type="ECO:0000256" key="2">
    <source>
        <dbReference type="ARBA" id="ARBA00012961"/>
    </source>
</evidence>
<dbReference type="eggNOG" id="KOG0707">
    <property type="taxonomic scope" value="Eukaryota"/>
</dbReference>
<dbReference type="CDD" id="cd00071">
    <property type="entry name" value="GMPK"/>
    <property type="match status" value="1"/>
</dbReference>
<dbReference type="GeneID" id="8241251"/>
<dbReference type="InterPro" id="IPR027417">
    <property type="entry name" value="P-loop_NTPase"/>
</dbReference>
<dbReference type="GO" id="GO:0004385">
    <property type="term" value="F:GMP kinase activity"/>
    <property type="evidence" value="ECO:0007669"/>
    <property type="project" value="UniProtKB-EC"/>
</dbReference>
<dbReference type="SUPFAM" id="SSF52540">
    <property type="entry name" value="P-loop containing nucleoside triphosphate hydrolases"/>
    <property type="match status" value="1"/>
</dbReference>
<keyword evidence="4" id="KW-0547">Nucleotide-binding</keyword>
<dbReference type="Gene3D" id="3.30.63.10">
    <property type="entry name" value="Guanylate Kinase phosphate binding domain"/>
    <property type="match status" value="1"/>
</dbReference>
<dbReference type="AlphaFoldDB" id="C1E0K1"/>
<evidence type="ECO:0000256" key="5">
    <source>
        <dbReference type="ARBA" id="ARBA00022777"/>
    </source>
</evidence>
<accession>C1E0K1</accession>
<dbReference type="InParanoid" id="C1E0K1"/>
<dbReference type="FunCoup" id="C1E0K1">
    <property type="interactions" value="1348"/>
</dbReference>
<proteinExistence type="inferred from homology"/>
<dbReference type="STRING" id="296587.C1E0K1"/>
<dbReference type="InterPro" id="IPR008145">
    <property type="entry name" value="GK/Ca_channel_bsu"/>
</dbReference>
<dbReference type="PROSITE" id="PS00856">
    <property type="entry name" value="GUANYLATE_KINASE_1"/>
    <property type="match status" value="1"/>
</dbReference>
<gene>
    <name evidence="9" type="ORF">MICPUN_71493</name>
</gene>
<organism evidence="9 10">
    <name type="scientific">Micromonas commoda (strain RCC299 / NOUM17 / CCMP2709)</name>
    <name type="common">Picoplanktonic green alga</name>
    <dbReference type="NCBI Taxonomy" id="296587"/>
    <lineage>
        <taxon>Eukaryota</taxon>
        <taxon>Viridiplantae</taxon>
        <taxon>Chlorophyta</taxon>
        <taxon>Mamiellophyceae</taxon>
        <taxon>Mamiellales</taxon>
        <taxon>Mamiellaceae</taxon>
        <taxon>Micromonas</taxon>
    </lineage>
</organism>
<keyword evidence="10" id="KW-1185">Reference proteome</keyword>
<evidence type="ECO:0000256" key="7">
    <source>
        <dbReference type="SAM" id="MobiDB-lite"/>
    </source>
</evidence>
<dbReference type="EMBL" id="CP001323">
    <property type="protein sequence ID" value="ACO60832.1"/>
    <property type="molecule type" value="Genomic_DNA"/>
</dbReference>
<sequence length="207" mass="22911">IRDVQERLGVTLSDEPTMPTPPPAVIVISGPSGVGKDAVMRRLQELRPDLHQVVTATSRPARPGERDGVDYFFVTTEAFEKMIADGELIEHAVVYGEYKGIPKAQVREKLALNVDVVLRLDVQGAATVRELVPGAVFVFITADSEASLCRRLVSRKTETPEKLAVRVETAREELRRMREFDYVVVNEEGRLDEAAGKLAAIIDAEKM</sequence>
<protein>
    <recommendedName>
        <fullName evidence="2">guanylate kinase</fullName>
        <ecNumber evidence="2">2.7.4.8</ecNumber>
    </recommendedName>
</protein>
<evidence type="ECO:0000256" key="6">
    <source>
        <dbReference type="ARBA" id="ARBA00022840"/>
    </source>
</evidence>
<feature type="region of interest" description="Disordered" evidence="7">
    <location>
        <begin position="1"/>
        <end position="23"/>
    </location>
</feature>
<dbReference type="InterPro" id="IPR020590">
    <property type="entry name" value="Guanylate_kinase_CS"/>
</dbReference>
<feature type="non-terminal residue" evidence="9">
    <location>
        <position position="1"/>
    </location>
</feature>
<name>C1E0K1_MICCC</name>
<keyword evidence="3" id="KW-0808">Transferase</keyword>
<dbReference type="RefSeq" id="XP_002499574.1">
    <property type="nucleotide sequence ID" value="XM_002499528.1"/>
</dbReference>
<dbReference type="OMA" id="NFITHEV"/>
<keyword evidence="6" id="KW-0067">ATP-binding</keyword>
<dbReference type="SMART" id="SM00072">
    <property type="entry name" value="GuKc"/>
    <property type="match status" value="1"/>
</dbReference>
<dbReference type="GO" id="GO:0005829">
    <property type="term" value="C:cytosol"/>
    <property type="evidence" value="ECO:0007669"/>
    <property type="project" value="TreeGrafter"/>
</dbReference>
<feature type="domain" description="Guanylate kinase-like" evidence="8">
    <location>
        <begin position="23"/>
        <end position="203"/>
    </location>
</feature>
<dbReference type="EC" id="2.7.4.8" evidence="2"/>
<dbReference type="KEGG" id="mis:MICPUN_71493"/>
<dbReference type="PROSITE" id="PS50052">
    <property type="entry name" value="GUANYLATE_KINASE_2"/>
    <property type="match status" value="1"/>
</dbReference>
<dbReference type="PANTHER" id="PTHR23117:SF13">
    <property type="entry name" value="GUANYLATE KINASE"/>
    <property type="match status" value="1"/>
</dbReference>
<dbReference type="InterPro" id="IPR008144">
    <property type="entry name" value="Guanylate_kin-like_dom"/>
</dbReference>
<dbReference type="Pfam" id="PF00625">
    <property type="entry name" value="Guanylate_kin"/>
    <property type="match status" value="1"/>
</dbReference>
<evidence type="ECO:0000313" key="10">
    <source>
        <dbReference type="Proteomes" id="UP000002009"/>
    </source>
</evidence>
<reference evidence="9 10" key="1">
    <citation type="journal article" date="2009" name="Science">
        <title>Green evolution and dynamic adaptations revealed by genomes of the marine picoeukaryotes Micromonas.</title>
        <authorList>
            <person name="Worden A.Z."/>
            <person name="Lee J.H."/>
            <person name="Mock T."/>
            <person name="Rouze P."/>
            <person name="Simmons M.P."/>
            <person name="Aerts A.L."/>
            <person name="Allen A.E."/>
            <person name="Cuvelier M.L."/>
            <person name="Derelle E."/>
            <person name="Everett M.V."/>
            <person name="Foulon E."/>
            <person name="Grimwood J."/>
            <person name="Gundlach H."/>
            <person name="Henrissat B."/>
            <person name="Napoli C."/>
            <person name="McDonald S.M."/>
            <person name="Parker M.S."/>
            <person name="Rombauts S."/>
            <person name="Salamov A."/>
            <person name="Von Dassow P."/>
            <person name="Badger J.H."/>
            <person name="Coutinho P.M."/>
            <person name="Demir E."/>
            <person name="Dubchak I."/>
            <person name="Gentemann C."/>
            <person name="Eikrem W."/>
            <person name="Gready J.E."/>
            <person name="John U."/>
            <person name="Lanier W."/>
            <person name="Lindquist E.A."/>
            <person name="Lucas S."/>
            <person name="Mayer K.F."/>
            <person name="Moreau H."/>
            <person name="Not F."/>
            <person name="Otillar R."/>
            <person name="Panaud O."/>
            <person name="Pangilinan J."/>
            <person name="Paulsen I."/>
            <person name="Piegu B."/>
            <person name="Poliakov A."/>
            <person name="Robbens S."/>
            <person name="Schmutz J."/>
            <person name="Toulza E."/>
            <person name="Wyss T."/>
            <person name="Zelensky A."/>
            <person name="Zhou K."/>
            <person name="Armbrust E.V."/>
            <person name="Bhattacharya D."/>
            <person name="Goodenough U.W."/>
            <person name="Van de Peer Y."/>
            <person name="Grigoriev I.V."/>
        </authorList>
    </citation>
    <scope>NUCLEOTIDE SEQUENCE [LARGE SCALE GENOMIC DNA]</scope>
    <source>
        <strain evidence="10">RCC299 / NOUM17</strain>
    </source>
</reference>
<evidence type="ECO:0000256" key="4">
    <source>
        <dbReference type="ARBA" id="ARBA00022741"/>
    </source>
</evidence>
<feature type="non-terminal residue" evidence="9">
    <location>
        <position position="207"/>
    </location>
</feature>
<dbReference type="PANTHER" id="PTHR23117">
    <property type="entry name" value="GUANYLATE KINASE-RELATED"/>
    <property type="match status" value="1"/>
</dbReference>
<dbReference type="Gene3D" id="3.40.50.300">
    <property type="entry name" value="P-loop containing nucleotide triphosphate hydrolases"/>
    <property type="match status" value="1"/>
</dbReference>
<comment type="similarity">
    <text evidence="1">Belongs to the guanylate kinase family.</text>
</comment>
<dbReference type="FunFam" id="3.30.63.10:FF:000002">
    <property type="entry name" value="Guanylate kinase 1"/>
    <property type="match status" value="1"/>
</dbReference>
<dbReference type="Proteomes" id="UP000002009">
    <property type="component" value="Chromosome 2"/>
</dbReference>